<dbReference type="AlphaFoldDB" id="A0A9W8JPS7"/>
<evidence type="ECO:0000313" key="4">
    <source>
        <dbReference type="EMBL" id="KAJ2936749.1"/>
    </source>
</evidence>
<dbReference type="PANTHER" id="PTHR10039">
    <property type="entry name" value="AMELOGENIN"/>
    <property type="match status" value="1"/>
</dbReference>
<proteinExistence type="predicted"/>
<sequence>MPRYQDGLLQTPEPPHDGNAAGAQGRTTSFFSGSSGFRTGDIQYFEASNITVNTGGDKSVDGWELLLKNIAPNALHDSSARYDAPKCDEDTRVEVTGEIMDWIQDRKPAQRLLCMTGAAGAGKSALQQTIAERCVKSDNLSAAFFFSSADPTRNTASPVVATIAYQIGLKHPLIQSSIVAAVKRDPLIFSRSLQSQMENLIVRPFENLRKSNQLSIDTFPRAILIDGLDECSGNPSTTLNPTDDRREAEDRQAELLAAIKHCILDNDLPFRVFIASRPEWAIRTALETGGYLHQVAYHIRLSDDYDASGDMRRYLQRRFKAIIIRNGKSQWFTEDDIEALVEAASGQFIYVATVFKYISERRGSPPERLKAVLGWTPQTGPKTRPFEALDRLYGQILLNAKNAYEAVDTHDGRDFLLLLRAYHINVNQLLQPDMPIPLYFQLPANSLSALLGLEAGAEDNLFSDLRSLMILEDSSKKDKDGDLRLRLYHKSFSDFFEEESRAKDLFVPRLHVYTHLTKCCMHHIIECPTFIDPVPDTWDEPSLQKPYSVSLEVAVYQLPMFLCLTSAIDDEVADFTNKDGWAKLDDVLPQVYHRSQREVERHSQYEVDLLSGHWSDWIYYLRQFAEKNVTDQKHEIVAVISEFVEKWESDLNEWGKHGEYSDTDSCASDLQ</sequence>
<keyword evidence="5" id="KW-1185">Reference proteome</keyword>
<evidence type="ECO:0000256" key="2">
    <source>
        <dbReference type="SAM" id="MobiDB-lite"/>
    </source>
</evidence>
<keyword evidence="1" id="KW-0677">Repeat</keyword>
<comment type="caution">
    <text evidence="4">The sequence shown here is derived from an EMBL/GenBank/DDBJ whole genome shotgun (WGS) entry which is preliminary data.</text>
</comment>
<dbReference type="OrthoDB" id="10312725at2759"/>
<feature type="domain" description="Nephrocystin 3-like N-terminal" evidence="3">
    <location>
        <begin position="98"/>
        <end position="277"/>
    </location>
</feature>
<protein>
    <recommendedName>
        <fullName evidence="3">Nephrocystin 3-like N-terminal domain-containing protein</fullName>
    </recommendedName>
</protein>
<dbReference type="PANTHER" id="PTHR10039:SF14">
    <property type="entry name" value="NACHT DOMAIN-CONTAINING PROTEIN"/>
    <property type="match status" value="1"/>
</dbReference>
<dbReference type="Proteomes" id="UP001140091">
    <property type="component" value="Unassembled WGS sequence"/>
</dbReference>
<accession>A0A9W8JPS7</accession>
<feature type="non-terminal residue" evidence="4">
    <location>
        <position position="671"/>
    </location>
</feature>
<evidence type="ECO:0000259" key="3">
    <source>
        <dbReference type="Pfam" id="PF24883"/>
    </source>
</evidence>
<name>A0A9W8JPS7_9AGAR</name>
<reference evidence="4" key="1">
    <citation type="submission" date="2022-06" db="EMBL/GenBank/DDBJ databases">
        <title>Genome Sequence of Candolleomyces eurysporus.</title>
        <authorList>
            <person name="Buettner E."/>
        </authorList>
    </citation>
    <scope>NUCLEOTIDE SEQUENCE</scope>
    <source>
        <strain evidence="4">VTCC 930004</strain>
    </source>
</reference>
<evidence type="ECO:0000313" key="5">
    <source>
        <dbReference type="Proteomes" id="UP001140091"/>
    </source>
</evidence>
<dbReference type="InterPro" id="IPR027417">
    <property type="entry name" value="P-loop_NTPase"/>
</dbReference>
<dbReference type="EMBL" id="JANBPK010000020">
    <property type="protein sequence ID" value="KAJ2936749.1"/>
    <property type="molecule type" value="Genomic_DNA"/>
</dbReference>
<dbReference type="InterPro" id="IPR056884">
    <property type="entry name" value="NPHP3-like_N"/>
</dbReference>
<feature type="region of interest" description="Disordered" evidence="2">
    <location>
        <begin position="1"/>
        <end position="29"/>
    </location>
</feature>
<gene>
    <name evidence="4" type="ORF">H1R20_g335</name>
</gene>
<dbReference type="SUPFAM" id="SSF52540">
    <property type="entry name" value="P-loop containing nucleoside triphosphate hydrolases"/>
    <property type="match status" value="1"/>
</dbReference>
<evidence type="ECO:0000256" key="1">
    <source>
        <dbReference type="ARBA" id="ARBA00022737"/>
    </source>
</evidence>
<dbReference type="Pfam" id="PF24883">
    <property type="entry name" value="NPHP3_N"/>
    <property type="match status" value="1"/>
</dbReference>
<organism evidence="4 5">
    <name type="scientific">Candolleomyces eurysporus</name>
    <dbReference type="NCBI Taxonomy" id="2828524"/>
    <lineage>
        <taxon>Eukaryota</taxon>
        <taxon>Fungi</taxon>
        <taxon>Dikarya</taxon>
        <taxon>Basidiomycota</taxon>
        <taxon>Agaricomycotina</taxon>
        <taxon>Agaricomycetes</taxon>
        <taxon>Agaricomycetidae</taxon>
        <taxon>Agaricales</taxon>
        <taxon>Agaricineae</taxon>
        <taxon>Psathyrellaceae</taxon>
        <taxon>Candolleomyces</taxon>
    </lineage>
</organism>